<organism evidence="9 10">
    <name type="scientific">Massilia agilis</name>
    <dbReference type="NCBI Taxonomy" id="1811226"/>
    <lineage>
        <taxon>Bacteria</taxon>
        <taxon>Pseudomonadati</taxon>
        <taxon>Pseudomonadota</taxon>
        <taxon>Betaproteobacteria</taxon>
        <taxon>Burkholderiales</taxon>
        <taxon>Oxalobacteraceae</taxon>
        <taxon>Telluria group</taxon>
        <taxon>Massilia</taxon>
    </lineage>
</organism>
<gene>
    <name evidence="9" type="ORF">NX774_05195</name>
</gene>
<dbReference type="RefSeq" id="WP_258821087.1">
    <property type="nucleotide sequence ID" value="NZ_JANUHB010000001.1"/>
</dbReference>
<feature type="transmembrane region" description="Helical" evidence="8">
    <location>
        <begin position="190"/>
        <end position="209"/>
    </location>
</feature>
<keyword evidence="4 8" id="KW-1003">Cell membrane</keyword>
<evidence type="ECO:0000256" key="1">
    <source>
        <dbReference type="ARBA" id="ARBA00004651"/>
    </source>
</evidence>
<dbReference type="Pfam" id="PF01925">
    <property type="entry name" value="TauE"/>
    <property type="match status" value="1"/>
</dbReference>
<feature type="transmembrane region" description="Helical" evidence="8">
    <location>
        <begin position="162"/>
        <end position="183"/>
    </location>
</feature>
<keyword evidence="5 8" id="KW-0812">Transmembrane</keyword>
<feature type="transmembrane region" description="Helical" evidence="8">
    <location>
        <begin position="94"/>
        <end position="114"/>
    </location>
</feature>
<evidence type="ECO:0000256" key="7">
    <source>
        <dbReference type="ARBA" id="ARBA00023136"/>
    </source>
</evidence>
<feature type="transmembrane region" description="Helical" evidence="8">
    <location>
        <begin position="126"/>
        <end position="150"/>
    </location>
</feature>
<dbReference type="PANTHER" id="PTHR30269">
    <property type="entry name" value="TRANSMEMBRANE PROTEIN YFCA"/>
    <property type="match status" value="1"/>
</dbReference>
<comment type="similarity">
    <text evidence="2 8">Belongs to the 4-toluene sulfonate uptake permease (TSUP) (TC 2.A.102) family.</text>
</comment>
<proteinExistence type="inferred from homology"/>
<dbReference type="PANTHER" id="PTHR30269:SF32">
    <property type="entry name" value="MEMBRANE TRANSPORTER PROTEIN-RELATED"/>
    <property type="match status" value="1"/>
</dbReference>
<evidence type="ECO:0000313" key="9">
    <source>
        <dbReference type="EMBL" id="MCS0807317.1"/>
    </source>
</evidence>
<feature type="transmembrane region" description="Helical" evidence="8">
    <location>
        <begin position="221"/>
        <end position="241"/>
    </location>
</feature>
<dbReference type="EMBL" id="JANUHB010000001">
    <property type="protein sequence ID" value="MCS0807317.1"/>
    <property type="molecule type" value="Genomic_DNA"/>
</dbReference>
<keyword evidence="6 8" id="KW-1133">Transmembrane helix</keyword>
<evidence type="ECO:0000256" key="4">
    <source>
        <dbReference type="ARBA" id="ARBA00022475"/>
    </source>
</evidence>
<keyword evidence="10" id="KW-1185">Reference proteome</keyword>
<comment type="subcellular location">
    <subcellularLocation>
        <location evidence="1 8">Cell membrane</location>
        <topology evidence="1 8">Multi-pass membrane protein</topology>
    </subcellularLocation>
</comment>
<accession>A0ABT2D844</accession>
<evidence type="ECO:0000256" key="6">
    <source>
        <dbReference type="ARBA" id="ARBA00022989"/>
    </source>
</evidence>
<evidence type="ECO:0000256" key="8">
    <source>
        <dbReference type="RuleBase" id="RU363041"/>
    </source>
</evidence>
<dbReference type="Proteomes" id="UP001206126">
    <property type="component" value="Unassembled WGS sequence"/>
</dbReference>
<feature type="transmembrane region" description="Helical" evidence="8">
    <location>
        <begin position="41"/>
        <end position="57"/>
    </location>
</feature>
<sequence length="244" mass="24736">MSALIFIVFVLAGIVKGVIGMGLPTVAVALLGMLMAPQEAAAILVIPSLVTNLAQLLAGPRLGALSRRFGLLVAGIVAGTLLAAAAGATQAPAAAHALLGAALVAYAVLGLGQVRFAVDGARERLLALPVGAATGAITALTGVFVIPAVPFVQATGLEKDELVQALGLCFTASTLALGAALLWTGQFHAALGWASVLAVAPAMLGMYLGQLLRARISAAVFRRWFLLALLASGVIFLVKYVRHA</sequence>
<evidence type="ECO:0000256" key="3">
    <source>
        <dbReference type="ARBA" id="ARBA00022448"/>
    </source>
</evidence>
<feature type="transmembrane region" description="Helical" evidence="8">
    <location>
        <begin position="69"/>
        <end position="88"/>
    </location>
</feature>
<evidence type="ECO:0000256" key="2">
    <source>
        <dbReference type="ARBA" id="ARBA00009142"/>
    </source>
</evidence>
<keyword evidence="7 8" id="KW-0472">Membrane</keyword>
<protein>
    <recommendedName>
        <fullName evidence="8">Probable membrane transporter protein</fullName>
    </recommendedName>
</protein>
<keyword evidence="3" id="KW-0813">Transport</keyword>
<reference evidence="9 10" key="1">
    <citation type="submission" date="2022-08" db="EMBL/GenBank/DDBJ databases">
        <title>Reclassification of Massilia species as members of the genera Telluria, Duganella, Pseudoduganella, Mokoshia gen. nov. and Zemynaea gen. nov. using orthogonal and non-orthogonal genome-based approaches.</title>
        <authorList>
            <person name="Bowman J.P."/>
        </authorList>
    </citation>
    <scope>NUCLEOTIDE SEQUENCE [LARGE SCALE GENOMIC DNA]</scope>
    <source>
        <strain evidence="9 10">JCM 31605</strain>
    </source>
</reference>
<name>A0ABT2D844_9BURK</name>
<evidence type="ECO:0000256" key="5">
    <source>
        <dbReference type="ARBA" id="ARBA00022692"/>
    </source>
</evidence>
<comment type="caution">
    <text evidence="9">The sequence shown here is derived from an EMBL/GenBank/DDBJ whole genome shotgun (WGS) entry which is preliminary data.</text>
</comment>
<dbReference type="InterPro" id="IPR002781">
    <property type="entry name" value="TM_pro_TauE-like"/>
</dbReference>
<dbReference type="InterPro" id="IPR052017">
    <property type="entry name" value="TSUP"/>
</dbReference>
<evidence type="ECO:0000313" key="10">
    <source>
        <dbReference type="Proteomes" id="UP001206126"/>
    </source>
</evidence>